<sequence>MENRKDQIIEVALKRFAHFGFHKTTMNEIADDLRITKANLYYYYPDKPSLILDVLCKIAADLNGGEVKIVNKYKDDLLKTINEIIDLRSKFMRKYYVFHINENLDWIKGIDLAETVEQFYKRDVEVIKALLNKAVTSGELTISNIDEAAISLAEIQKGLSLLHTVSDVITGIPNDSNVDKIVASQKRVTKLIFEGKLNRI</sequence>
<evidence type="ECO:0000256" key="2">
    <source>
        <dbReference type="PROSITE-ProRule" id="PRU00335"/>
    </source>
</evidence>
<evidence type="ECO:0000256" key="1">
    <source>
        <dbReference type="ARBA" id="ARBA00023125"/>
    </source>
</evidence>
<reference evidence="5" key="1">
    <citation type="journal article" date="2019" name="Int. J. Syst. Evol. Microbiol.">
        <title>The Global Catalogue of Microorganisms (GCM) 10K type strain sequencing project: providing services to taxonomists for standard genome sequencing and annotation.</title>
        <authorList>
            <consortium name="The Broad Institute Genomics Platform"/>
            <consortium name="The Broad Institute Genome Sequencing Center for Infectious Disease"/>
            <person name="Wu L."/>
            <person name="Ma J."/>
        </authorList>
    </citation>
    <scope>NUCLEOTIDE SEQUENCE [LARGE SCALE GENOMIC DNA]</scope>
    <source>
        <strain evidence="5">JCM 16704</strain>
    </source>
</reference>
<feature type="DNA-binding region" description="H-T-H motif" evidence="2">
    <location>
        <begin position="25"/>
        <end position="44"/>
    </location>
</feature>
<dbReference type="Proteomes" id="UP001500101">
    <property type="component" value="Unassembled WGS sequence"/>
</dbReference>
<dbReference type="PROSITE" id="PS50977">
    <property type="entry name" value="HTH_TETR_2"/>
    <property type="match status" value="1"/>
</dbReference>
<evidence type="ECO:0000313" key="5">
    <source>
        <dbReference type="Proteomes" id="UP001500101"/>
    </source>
</evidence>
<dbReference type="EMBL" id="BAAAZI010000006">
    <property type="protein sequence ID" value="GAA4136789.1"/>
    <property type="molecule type" value="Genomic_DNA"/>
</dbReference>
<keyword evidence="5" id="KW-1185">Reference proteome</keyword>
<comment type="caution">
    <text evidence="4">The sequence shown here is derived from an EMBL/GenBank/DDBJ whole genome shotgun (WGS) entry which is preliminary data.</text>
</comment>
<dbReference type="Gene3D" id="1.10.10.60">
    <property type="entry name" value="Homeodomain-like"/>
    <property type="match status" value="1"/>
</dbReference>
<feature type="domain" description="HTH tetR-type" evidence="3">
    <location>
        <begin position="2"/>
        <end position="62"/>
    </location>
</feature>
<dbReference type="InterPro" id="IPR050109">
    <property type="entry name" value="HTH-type_TetR-like_transc_reg"/>
</dbReference>
<protein>
    <recommendedName>
        <fullName evidence="3">HTH tetR-type domain-containing protein</fullName>
    </recommendedName>
</protein>
<evidence type="ECO:0000259" key="3">
    <source>
        <dbReference type="PROSITE" id="PS50977"/>
    </source>
</evidence>
<keyword evidence="1 2" id="KW-0238">DNA-binding</keyword>
<gene>
    <name evidence="4" type="ORF">GCM10022216_12310</name>
</gene>
<dbReference type="RefSeq" id="WP_344673742.1">
    <property type="nucleotide sequence ID" value="NZ_BAAAZI010000006.1"/>
</dbReference>
<proteinExistence type="predicted"/>
<name>A0ABP7YJV5_9SPHI</name>
<dbReference type="InterPro" id="IPR009057">
    <property type="entry name" value="Homeodomain-like_sf"/>
</dbReference>
<dbReference type="Gene3D" id="1.10.357.10">
    <property type="entry name" value="Tetracycline Repressor, domain 2"/>
    <property type="match status" value="1"/>
</dbReference>
<organism evidence="4 5">
    <name type="scientific">Sphingobacterium kyonggiense</name>
    <dbReference type="NCBI Taxonomy" id="714075"/>
    <lineage>
        <taxon>Bacteria</taxon>
        <taxon>Pseudomonadati</taxon>
        <taxon>Bacteroidota</taxon>
        <taxon>Sphingobacteriia</taxon>
        <taxon>Sphingobacteriales</taxon>
        <taxon>Sphingobacteriaceae</taxon>
        <taxon>Sphingobacterium</taxon>
    </lineage>
</organism>
<dbReference type="Pfam" id="PF00440">
    <property type="entry name" value="TetR_N"/>
    <property type="match status" value="1"/>
</dbReference>
<dbReference type="PANTHER" id="PTHR30328">
    <property type="entry name" value="TRANSCRIPTIONAL REPRESSOR"/>
    <property type="match status" value="1"/>
</dbReference>
<dbReference type="InterPro" id="IPR001647">
    <property type="entry name" value="HTH_TetR"/>
</dbReference>
<dbReference type="PRINTS" id="PR00455">
    <property type="entry name" value="HTHTETR"/>
</dbReference>
<dbReference type="SUPFAM" id="SSF46689">
    <property type="entry name" value="Homeodomain-like"/>
    <property type="match status" value="1"/>
</dbReference>
<evidence type="ECO:0000313" key="4">
    <source>
        <dbReference type="EMBL" id="GAA4136789.1"/>
    </source>
</evidence>
<dbReference type="PANTHER" id="PTHR30328:SF54">
    <property type="entry name" value="HTH-TYPE TRANSCRIPTIONAL REPRESSOR SCO4008"/>
    <property type="match status" value="1"/>
</dbReference>
<accession>A0ABP7YJV5</accession>